<dbReference type="InterPro" id="IPR029061">
    <property type="entry name" value="THDP-binding"/>
</dbReference>
<keyword evidence="3" id="KW-0786">Thiamine pyrophosphate</keyword>
<dbReference type="Gene3D" id="3.40.50.970">
    <property type="match status" value="1"/>
</dbReference>
<dbReference type="PANTHER" id="PTHR47514:SF1">
    <property type="entry name" value="TRANSKETOLASE N-TERMINAL SECTION-RELATED"/>
    <property type="match status" value="1"/>
</dbReference>
<evidence type="ECO:0000256" key="2">
    <source>
        <dbReference type="ARBA" id="ARBA00007131"/>
    </source>
</evidence>
<comment type="cofactor">
    <cofactor evidence="1">
        <name>thiamine diphosphate</name>
        <dbReference type="ChEBI" id="CHEBI:58937"/>
    </cofactor>
</comment>
<evidence type="ECO:0000313" key="5">
    <source>
        <dbReference type="EMBL" id="OGK53524.1"/>
    </source>
</evidence>
<dbReference type="Pfam" id="PF00456">
    <property type="entry name" value="Transketolase_N"/>
    <property type="match status" value="1"/>
</dbReference>
<dbReference type="InterPro" id="IPR005474">
    <property type="entry name" value="Transketolase_N"/>
</dbReference>
<evidence type="ECO:0000313" key="6">
    <source>
        <dbReference type="Proteomes" id="UP000177418"/>
    </source>
</evidence>
<dbReference type="PANTHER" id="PTHR47514">
    <property type="entry name" value="TRANSKETOLASE N-TERMINAL SECTION-RELATED"/>
    <property type="match status" value="1"/>
</dbReference>
<reference evidence="5 6" key="1">
    <citation type="journal article" date="2016" name="Nat. Commun.">
        <title>Thousands of microbial genomes shed light on interconnected biogeochemical processes in an aquifer system.</title>
        <authorList>
            <person name="Anantharaman K."/>
            <person name="Brown C.T."/>
            <person name="Hug L.A."/>
            <person name="Sharon I."/>
            <person name="Castelle C.J."/>
            <person name="Probst A.J."/>
            <person name="Thomas B.C."/>
            <person name="Singh A."/>
            <person name="Wilkins M.J."/>
            <person name="Karaoz U."/>
            <person name="Brodie E.L."/>
            <person name="Williams K.H."/>
            <person name="Hubbard S.S."/>
            <person name="Banfield J.F."/>
        </authorList>
    </citation>
    <scope>NUCLEOTIDE SEQUENCE [LARGE SCALE GENOMIC DNA]</scope>
</reference>
<comment type="caution">
    <text evidence="5">The sequence shown here is derived from an EMBL/GenBank/DDBJ whole genome shotgun (WGS) entry which is preliminary data.</text>
</comment>
<dbReference type="EMBL" id="MGAV01000018">
    <property type="protein sequence ID" value="OGK53524.1"/>
    <property type="molecule type" value="Genomic_DNA"/>
</dbReference>
<dbReference type="Proteomes" id="UP000177418">
    <property type="component" value="Unassembled WGS sequence"/>
</dbReference>
<accession>A0A1F7JD47</accession>
<comment type="similarity">
    <text evidence="2">Belongs to the transketolase family.</text>
</comment>
<protein>
    <recommendedName>
        <fullName evidence="4">Transketolase N-terminal domain-containing protein</fullName>
    </recommendedName>
</protein>
<organism evidence="5 6">
    <name type="scientific">Candidatus Roizmanbacteria bacterium RIFCSPLOWO2_02_FULL_36_11</name>
    <dbReference type="NCBI Taxonomy" id="1802071"/>
    <lineage>
        <taxon>Bacteria</taxon>
        <taxon>Candidatus Roizmaniibacteriota</taxon>
    </lineage>
</organism>
<dbReference type="AlphaFoldDB" id="A0A1F7JD47"/>
<name>A0A1F7JD47_9BACT</name>
<sequence>MNLRKSLRRKIVQVAFNTQSSYSHIGSCLSCIDILIEIYFHQMKKNDQFILSKGHASLALYVILNYQKKISDDMLNTYLKENTLLGIHPTSNMPKHIPLATGSLGHGLSFSAGLAMGYKMKYKKNAQNVYCMMSDGECNEGAVWEAALFSARHKLDNIIAIIDKNRIQAFDYIHSALGDAASSEKWRSFGFDVTECDGHDLKDLNIALSKAKKSHKDKPHLIIANTVRGKGINSIENDIKSNYVVIDEKLLNESLIDIEKI</sequence>
<evidence type="ECO:0000256" key="3">
    <source>
        <dbReference type="ARBA" id="ARBA00023052"/>
    </source>
</evidence>
<gene>
    <name evidence="5" type="ORF">A3H78_04850</name>
</gene>
<evidence type="ECO:0000256" key="1">
    <source>
        <dbReference type="ARBA" id="ARBA00001964"/>
    </source>
</evidence>
<evidence type="ECO:0000259" key="4">
    <source>
        <dbReference type="Pfam" id="PF00456"/>
    </source>
</evidence>
<dbReference type="SUPFAM" id="SSF52518">
    <property type="entry name" value="Thiamin diphosphate-binding fold (THDP-binding)"/>
    <property type="match status" value="1"/>
</dbReference>
<proteinExistence type="inferred from homology"/>
<feature type="domain" description="Transketolase N-terminal" evidence="4">
    <location>
        <begin position="45"/>
        <end position="237"/>
    </location>
</feature>